<proteinExistence type="predicted"/>
<keyword evidence="1" id="KW-0472">Membrane</keyword>
<evidence type="ECO:0000256" key="1">
    <source>
        <dbReference type="SAM" id="Phobius"/>
    </source>
</evidence>
<feature type="transmembrane region" description="Helical" evidence="1">
    <location>
        <begin position="56"/>
        <end position="82"/>
    </location>
</feature>
<dbReference type="InterPro" id="IPR052959">
    <property type="entry name" value="Inner_membrane_assoc"/>
</dbReference>
<dbReference type="AlphaFoldDB" id="A0P536"/>
<dbReference type="GO" id="GO:0005886">
    <property type="term" value="C:plasma membrane"/>
    <property type="evidence" value="ECO:0007669"/>
    <property type="project" value="TreeGrafter"/>
</dbReference>
<comment type="caution">
    <text evidence="2">The sequence shown here is derived from an EMBL/GenBank/DDBJ whole genome shotgun (WGS) entry which is preliminary data.</text>
</comment>
<keyword evidence="1" id="KW-0812">Transmembrane</keyword>
<evidence type="ECO:0000313" key="2">
    <source>
        <dbReference type="EMBL" id="EAV46646.1"/>
    </source>
</evidence>
<accession>A0P536</accession>
<keyword evidence="3" id="KW-1185">Reference proteome</keyword>
<gene>
    <name evidence="2" type="ORF">MB2181_01195</name>
</gene>
<protein>
    <recommendedName>
        <fullName evidence="4">DUF485 domain-containing protein</fullName>
    </recommendedName>
</protein>
<dbReference type="EMBL" id="AAUX01000001">
    <property type="protein sequence ID" value="EAV46646.1"/>
    <property type="molecule type" value="Genomic_DNA"/>
</dbReference>
<keyword evidence="1" id="KW-1133">Transmembrane helix</keyword>
<organism evidence="2 3">
    <name type="scientific">Methylophilales bacterium HTCC2181</name>
    <dbReference type="NCBI Taxonomy" id="383631"/>
    <lineage>
        <taxon>Bacteria</taxon>
        <taxon>Pseudomonadati</taxon>
        <taxon>Pseudomonadota</taxon>
        <taxon>Betaproteobacteria</taxon>
        <taxon>Nitrosomonadales</taxon>
        <taxon>OM43 clade</taxon>
    </lineage>
</organism>
<dbReference type="InterPro" id="IPR007436">
    <property type="entry name" value="DUF485"/>
</dbReference>
<dbReference type="PANTHER" id="PTHR38598">
    <property type="entry name" value="INNER MEMBRANE PROTEIN YJCH"/>
    <property type="match status" value="1"/>
</dbReference>
<evidence type="ECO:0008006" key="4">
    <source>
        <dbReference type="Google" id="ProtNLM"/>
    </source>
</evidence>
<name>A0P536_9PROT</name>
<reference evidence="2 3" key="1">
    <citation type="submission" date="2006-11" db="EMBL/GenBank/DDBJ databases">
        <authorList>
            <person name="Giovannoni S."/>
            <person name="Vergin K."/>
            <person name="Ferriera S."/>
            <person name="Johnson J."/>
            <person name="Kravitz S."/>
            <person name="Beeson K."/>
            <person name="Sutton G."/>
            <person name="Rogers Y.-H."/>
            <person name="Friedman R."/>
            <person name="Frazier M."/>
            <person name="Venter J.C."/>
        </authorList>
    </citation>
    <scope>NUCLEOTIDE SEQUENCE [LARGE SCALE GENOMIC DNA]</scope>
    <source>
        <strain evidence="2 3">HTCC2181</strain>
    </source>
</reference>
<dbReference type="Proteomes" id="UP000054262">
    <property type="component" value="Unassembled WGS sequence"/>
</dbReference>
<dbReference type="Pfam" id="PF04341">
    <property type="entry name" value="DUF485"/>
    <property type="match status" value="1"/>
</dbReference>
<feature type="transmembrane region" description="Helical" evidence="1">
    <location>
        <begin position="23"/>
        <end position="44"/>
    </location>
</feature>
<dbReference type="PANTHER" id="PTHR38598:SF1">
    <property type="entry name" value="INNER MEMBRANE PROTEIN YJCH"/>
    <property type="match status" value="1"/>
</dbReference>
<evidence type="ECO:0000313" key="3">
    <source>
        <dbReference type="Proteomes" id="UP000054262"/>
    </source>
</evidence>
<sequence length="100" mass="11152">MSIASIKKIKKLFSDLQKARREIVLPLITLTVAPYFGFIGVIAFNPNLFSKLVGSGSLSIGIILGFILILHIFLVTLTYSYLANKKLEPIIRKLIKTQSM</sequence>